<dbReference type="EMBL" id="CAIH01000076">
    <property type="protein sequence ID" value="CCH91597.1"/>
    <property type="molecule type" value="Genomic_DNA"/>
</dbReference>
<reference evidence="1 2" key="1">
    <citation type="submission" date="2012-04" db="EMBL/GenBank/DDBJ databases">
        <authorList>
            <person name="Genoscope - CEA"/>
        </authorList>
    </citation>
    <scope>NUCLEOTIDE SEQUENCE [LARGE SCALE GENOMIC DNA]</scope>
    <source>
        <strain evidence="1 2">9432</strain>
    </source>
</reference>
<dbReference type="AlphaFoldDB" id="A0A822L995"/>
<evidence type="ECO:0000313" key="1">
    <source>
        <dbReference type="EMBL" id="CCH91597.1"/>
    </source>
</evidence>
<evidence type="ECO:0000313" key="2">
    <source>
        <dbReference type="Proteomes" id="UP000005806"/>
    </source>
</evidence>
<name>A0A822L995_MICAE</name>
<gene>
    <name evidence="1" type="ORF">MICCA_1670016</name>
</gene>
<proteinExistence type="predicted"/>
<protein>
    <submittedName>
        <fullName evidence="1">Uncharacterized protein</fullName>
    </submittedName>
</protein>
<sequence length="44" mass="5156">MAIMMSTKSFIRKTQELQAYPTIMTLLIFVEDVDGDNFNNRRLC</sequence>
<accession>A0A822L995</accession>
<comment type="caution">
    <text evidence="1">The sequence shown here is derived from an EMBL/GenBank/DDBJ whole genome shotgun (WGS) entry which is preliminary data.</text>
</comment>
<dbReference type="Proteomes" id="UP000005806">
    <property type="component" value="Unassembled WGS sequence"/>
</dbReference>
<organism evidence="1 2">
    <name type="scientific">Microcystis aeruginosa PCC 9432</name>
    <dbReference type="NCBI Taxonomy" id="1160280"/>
    <lineage>
        <taxon>Bacteria</taxon>
        <taxon>Bacillati</taxon>
        <taxon>Cyanobacteriota</taxon>
        <taxon>Cyanophyceae</taxon>
        <taxon>Oscillatoriophycideae</taxon>
        <taxon>Chroococcales</taxon>
        <taxon>Microcystaceae</taxon>
        <taxon>Microcystis</taxon>
    </lineage>
</organism>